<dbReference type="InterPro" id="IPR012338">
    <property type="entry name" value="Beta-lactam/transpept-like"/>
</dbReference>
<protein>
    <submittedName>
        <fullName evidence="2">Beta-lactamase</fullName>
    </submittedName>
</protein>
<dbReference type="PANTHER" id="PTHR43283">
    <property type="entry name" value="BETA-LACTAMASE-RELATED"/>
    <property type="match status" value="1"/>
</dbReference>
<dbReference type="SUPFAM" id="SSF56601">
    <property type="entry name" value="beta-lactamase/transpeptidase-like"/>
    <property type="match status" value="1"/>
</dbReference>
<feature type="domain" description="Beta-lactamase-related" evidence="1">
    <location>
        <begin position="17"/>
        <end position="210"/>
    </location>
</feature>
<dbReference type="Proteomes" id="UP000232453">
    <property type="component" value="Unassembled WGS sequence"/>
</dbReference>
<reference evidence="2 3" key="1">
    <citation type="submission" date="2017-11" db="EMBL/GenBank/DDBJ databases">
        <title>Sequencing the genomes of 1000 actinobacteria strains.</title>
        <authorList>
            <person name="Klenk H.-P."/>
        </authorList>
    </citation>
    <scope>NUCLEOTIDE SEQUENCE [LARGE SCALE GENOMIC DNA]</scope>
    <source>
        <strain evidence="2 3">DSM 44104</strain>
    </source>
</reference>
<accession>A0AA44UVM6</accession>
<dbReference type="InterPro" id="IPR001466">
    <property type="entry name" value="Beta-lactam-related"/>
</dbReference>
<name>A0AA44UVM6_PSEA5</name>
<dbReference type="Pfam" id="PF00144">
    <property type="entry name" value="Beta-lactamase"/>
    <property type="match status" value="1"/>
</dbReference>
<gene>
    <name evidence="2" type="ORF">ATL51_0083</name>
</gene>
<dbReference type="AlphaFoldDB" id="A0AA44UVM6"/>
<dbReference type="Gene3D" id="3.40.710.10">
    <property type="entry name" value="DD-peptidase/beta-lactamase superfamily"/>
    <property type="match status" value="1"/>
</dbReference>
<proteinExistence type="predicted"/>
<organism evidence="2 3">
    <name type="scientific">Pseudonocardia alni</name>
    <name type="common">Amycolata alni</name>
    <dbReference type="NCBI Taxonomy" id="33907"/>
    <lineage>
        <taxon>Bacteria</taxon>
        <taxon>Bacillati</taxon>
        <taxon>Actinomycetota</taxon>
        <taxon>Actinomycetes</taxon>
        <taxon>Pseudonocardiales</taxon>
        <taxon>Pseudonocardiaceae</taxon>
        <taxon>Pseudonocardia</taxon>
    </lineage>
</organism>
<comment type="caution">
    <text evidence="2">The sequence shown here is derived from an EMBL/GenBank/DDBJ whole genome shotgun (WGS) entry which is preliminary data.</text>
</comment>
<evidence type="ECO:0000313" key="2">
    <source>
        <dbReference type="EMBL" id="PKB41415.1"/>
    </source>
</evidence>
<dbReference type="InterPro" id="IPR050789">
    <property type="entry name" value="Diverse_Enzym_Activities"/>
</dbReference>
<dbReference type="EMBL" id="PHUJ01000001">
    <property type="protein sequence ID" value="PKB41415.1"/>
    <property type="molecule type" value="Genomic_DNA"/>
</dbReference>
<evidence type="ECO:0000259" key="1">
    <source>
        <dbReference type="Pfam" id="PF00144"/>
    </source>
</evidence>
<sequence>MPSAAAASPPVADIAAQVDEEAAHSGLPGFAVTVTRGTSLLYAGGRGVDHAGAPMTATTPLSLASLSKSFTAVAAVRLAARGQIALDRPVTAQLSEFRTADPRGALITPRHLLTQTSGLTDATAHAEAIDNAWDPAGAVARLHSATLATGPGARFAYTNANYEVIARLLEVAGGAPFPEILRREVFAPLGMVDTHVGVRTDAQPGAVSVLGVWAPALGLPRCCPREAPRGSCPPLATWAAGLLFRTVTVLRCCPRPTSTRLMSPATLDGPTPWAGSSTMPPPIIRCSGTPAAC</sequence>
<evidence type="ECO:0000313" key="3">
    <source>
        <dbReference type="Proteomes" id="UP000232453"/>
    </source>
</evidence>